<evidence type="ECO:0000256" key="1">
    <source>
        <dbReference type="ARBA" id="ARBA00010219"/>
    </source>
</evidence>
<dbReference type="Pfam" id="PF01678">
    <property type="entry name" value="DAP_epimerase"/>
    <property type="match status" value="2"/>
</dbReference>
<gene>
    <name evidence="3" type="ORF">METZ01_LOCUS40592</name>
</gene>
<sequence>MEFLKYHALGNDYLVLTSGYPDSPEASLTPEQVRKICHRNFGLGSDGILVGGKDNSGNCFTLQIYNPDGSMAEKSGNGLRIFARSLWDRKMVEESQFQIMTTGGLVSAQVDSSAQSVTVDMGAVSFQSDIIPVAGKNREVLNETLEIEGEKLTFCAATIGNPHCVVLQRKISAEEARWLGPLIEKYPLFPNRTNVQFLEVLDRNMIRIEIWERGVGYTLASGSSSSAAAAVAHRLGLCDTEIAVLMPGGQIDITVSENYSITMKGPVTRIGKMTLDLESLDFEIPA</sequence>
<dbReference type="PANTHER" id="PTHR31689:SF0">
    <property type="entry name" value="DIAMINOPIMELATE EPIMERASE"/>
    <property type="match status" value="1"/>
</dbReference>
<evidence type="ECO:0000313" key="3">
    <source>
        <dbReference type="EMBL" id="SUZ87738.1"/>
    </source>
</evidence>
<dbReference type="GO" id="GO:0009089">
    <property type="term" value="P:lysine biosynthetic process via diaminopimelate"/>
    <property type="evidence" value="ECO:0007669"/>
    <property type="project" value="InterPro"/>
</dbReference>
<dbReference type="InterPro" id="IPR001653">
    <property type="entry name" value="DAP_epimerase_DapF"/>
</dbReference>
<dbReference type="SUPFAM" id="SSF54506">
    <property type="entry name" value="Diaminopimelate epimerase-like"/>
    <property type="match status" value="2"/>
</dbReference>
<dbReference type="GO" id="GO:0005829">
    <property type="term" value="C:cytosol"/>
    <property type="evidence" value="ECO:0007669"/>
    <property type="project" value="TreeGrafter"/>
</dbReference>
<dbReference type="Gene3D" id="3.10.310.10">
    <property type="entry name" value="Diaminopimelate Epimerase, Chain A, domain 1"/>
    <property type="match status" value="2"/>
</dbReference>
<reference evidence="3" key="1">
    <citation type="submission" date="2018-05" db="EMBL/GenBank/DDBJ databases">
        <authorList>
            <person name="Lanie J.A."/>
            <person name="Ng W.-L."/>
            <person name="Kazmierczak K.M."/>
            <person name="Andrzejewski T.M."/>
            <person name="Davidsen T.M."/>
            <person name="Wayne K.J."/>
            <person name="Tettelin H."/>
            <person name="Glass J.I."/>
            <person name="Rusch D."/>
            <person name="Podicherti R."/>
            <person name="Tsui H.-C.T."/>
            <person name="Winkler M.E."/>
        </authorList>
    </citation>
    <scope>NUCLEOTIDE SEQUENCE</scope>
</reference>
<dbReference type="NCBIfam" id="TIGR00652">
    <property type="entry name" value="DapF"/>
    <property type="match status" value="1"/>
</dbReference>
<keyword evidence="2" id="KW-0413">Isomerase</keyword>
<accession>A0A381R9Y0</accession>
<dbReference type="AlphaFoldDB" id="A0A381R9Y0"/>
<dbReference type="EMBL" id="UINC01001738">
    <property type="protein sequence ID" value="SUZ87738.1"/>
    <property type="molecule type" value="Genomic_DNA"/>
</dbReference>
<protein>
    <recommendedName>
        <fullName evidence="4">Diaminopimelate epimerase</fullName>
    </recommendedName>
</protein>
<dbReference type="HAMAP" id="MF_00197">
    <property type="entry name" value="DAP_epimerase"/>
    <property type="match status" value="1"/>
</dbReference>
<organism evidence="3">
    <name type="scientific">marine metagenome</name>
    <dbReference type="NCBI Taxonomy" id="408172"/>
    <lineage>
        <taxon>unclassified sequences</taxon>
        <taxon>metagenomes</taxon>
        <taxon>ecological metagenomes</taxon>
    </lineage>
</organism>
<comment type="similarity">
    <text evidence="1">Belongs to the diaminopimelate epimerase family.</text>
</comment>
<dbReference type="PANTHER" id="PTHR31689">
    <property type="entry name" value="DIAMINOPIMELATE EPIMERASE, CHLOROPLASTIC"/>
    <property type="match status" value="1"/>
</dbReference>
<proteinExistence type="inferred from homology"/>
<name>A0A381R9Y0_9ZZZZ</name>
<evidence type="ECO:0000256" key="2">
    <source>
        <dbReference type="ARBA" id="ARBA00023235"/>
    </source>
</evidence>
<evidence type="ECO:0008006" key="4">
    <source>
        <dbReference type="Google" id="ProtNLM"/>
    </source>
</evidence>
<dbReference type="GO" id="GO:0008837">
    <property type="term" value="F:diaminopimelate epimerase activity"/>
    <property type="evidence" value="ECO:0007669"/>
    <property type="project" value="InterPro"/>
</dbReference>